<evidence type="ECO:0000313" key="2">
    <source>
        <dbReference type="EMBL" id="OEH78900.1"/>
    </source>
</evidence>
<sequence>MLAGGGPPRFWGGPTPTNKHHVDEGYPDVASAAINSGIASVTVVGEAPTRDSPTASAGGVAAPCSTVDMSAAANAAPLLCAYPRRVAAPLR</sequence>
<comment type="caution">
    <text evidence="2">The sequence shown here is derived from an EMBL/GenBank/DDBJ whole genome shotgun (WGS) entry which is preliminary data.</text>
</comment>
<evidence type="ECO:0000313" key="3">
    <source>
        <dbReference type="Proteomes" id="UP000095192"/>
    </source>
</evidence>
<dbReference type="AlphaFoldDB" id="A0A1D3D648"/>
<dbReference type="Proteomes" id="UP000095192">
    <property type="component" value="Unassembled WGS sequence"/>
</dbReference>
<accession>A0A1D3D648</accession>
<organism evidence="2 3">
    <name type="scientific">Cyclospora cayetanensis</name>
    <dbReference type="NCBI Taxonomy" id="88456"/>
    <lineage>
        <taxon>Eukaryota</taxon>
        <taxon>Sar</taxon>
        <taxon>Alveolata</taxon>
        <taxon>Apicomplexa</taxon>
        <taxon>Conoidasida</taxon>
        <taxon>Coccidia</taxon>
        <taxon>Eucoccidiorida</taxon>
        <taxon>Eimeriorina</taxon>
        <taxon>Eimeriidae</taxon>
        <taxon>Cyclospora</taxon>
    </lineage>
</organism>
<reference evidence="2 3" key="1">
    <citation type="journal article" date="2016" name="BMC Genomics">
        <title>Comparative genomics reveals Cyclospora cayetanensis possesses coccidia-like metabolism and invasion components but unique surface antigens.</title>
        <authorList>
            <person name="Liu S."/>
            <person name="Wang L."/>
            <person name="Zheng H."/>
            <person name="Xu Z."/>
            <person name="Roellig D.M."/>
            <person name="Li N."/>
            <person name="Frace M.A."/>
            <person name="Tang K."/>
            <person name="Arrowood M.J."/>
            <person name="Moss D.M."/>
            <person name="Zhang L."/>
            <person name="Feng Y."/>
            <person name="Xiao L."/>
        </authorList>
    </citation>
    <scope>NUCLEOTIDE SEQUENCE [LARGE SCALE GENOMIC DNA]</scope>
    <source>
        <strain evidence="2 3">CHN_HEN01</strain>
    </source>
</reference>
<evidence type="ECO:0000256" key="1">
    <source>
        <dbReference type="SAM" id="MobiDB-lite"/>
    </source>
</evidence>
<dbReference type="EMBL" id="JROU02000582">
    <property type="protein sequence ID" value="OEH78900.1"/>
    <property type="molecule type" value="Genomic_DNA"/>
</dbReference>
<gene>
    <name evidence="2" type="ORF">cyc_07330</name>
</gene>
<protein>
    <submittedName>
        <fullName evidence="2">Uncharacterized protein</fullName>
    </submittedName>
</protein>
<dbReference type="VEuPathDB" id="ToxoDB:cyc_07330"/>
<proteinExistence type="predicted"/>
<keyword evidence="3" id="KW-1185">Reference proteome</keyword>
<name>A0A1D3D648_9EIME</name>
<dbReference type="InParanoid" id="A0A1D3D648"/>
<feature type="region of interest" description="Disordered" evidence="1">
    <location>
        <begin position="1"/>
        <end position="23"/>
    </location>
</feature>